<evidence type="ECO:0000256" key="2">
    <source>
        <dbReference type="ARBA" id="ARBA00022898"/>
    </source>
</evidence>
<dbReference type="InterPro" id="IPR015424">
    <property type="entry name" value="PyrdxlP-dep_Trfase"/>
</dbReference>
<dbReference type="RefSeq" id="XP_026603406.1">
    <property type="nucleotide sequence ID" value="XM_026747574.1"/>
</dbReference>
<evidence type="ECO:0000256" key="3">
    <source>
        <dbReference type="RuleBase" id="RU362118"/>
    </source>
</evidence>
<dbReference type="Gene3D" id="3.90.1150.10">
    <property type="entry name" value="Aspartate Aminotransferase, domain 1"/>
    <property type="match status" value="1"/>
</dbReference>
<dbReference type="GO" id="GO:0003962">
    <property type="term" value="F:cystathionine gamma-synthase activity"/>
    <property type="evidence" value="ECO:0007669"/>
    <property type="project" value="TreeGrafter"/>
</dbReference>
<gene>
    <name evidence="5" type="ORF">DSM5745_05558</name>
</gene>
<comment type="caution">
    <text evidence="5">The sequence shown here is derived from an EMBL/GenBank/DDBJ whole genome shotgun (WGS) entry which is preliminary data.</text>
</comment>
<dbReference type="AlphaFoldDB" id="A0A3D8RXI3"/>
<dbReference type="InterPro" id="IPR000277">
    <property type="entry name" value="Cys/Met-Metab_PyrdxlP-dep_enz"/>
</dbReference>
<dbReference type="EMBL" id="PVWQ01000006">
    <property type="protein sequence ID" value="RDW78706.1"/>
    <property type="molecule type" value="Genomic_DNA"/>
</dbReference>
<dbReference type="STRING" id="1810919.A0A3D8RXI3"/>
<proteinExistence type="inferred from homology"/>
<evidence type="ECO:0000256" key="4">
    <source>
        <dbReference type="SAM" id="MobiDB-lite"/>
    </source>
</evidence>
<dbReference type="SUPFAM" id="SSF53383">
    <property type="entry name" value="PLP-dependent transferases"/>
    <property type="match status" value="1"/>
</dbReference>
<dbReference type="PANTHER" id="PTHR42699:SF1">
    <property type="entry name" value="CYSTATHIONINE GAMMA-SYNTHASE-RELATED"/>
    <property type="match status" value="1"/>
</dbReference>
<dbReference type="PANTHER" id="PTHR42699">
    <property type="match status" value="1"/>
</dbReference>
<dbReference type="InterPro" id="IPR015422">
    <property type="entry name" value="PyrdxlP-dep_Trfase_small"/>
</dbReference>
<dbReference type="OrthoDB" id="10047078at2759"/>
<reference evidence="5 6" key="1">
    <citation type="journal article" date="2018" name="IMA Fungus">
        <title>IMA Genome-F 9: Draft genome sequence of Annulohypoxylon stygium, Aspergillus mulundensis, Berkeleyomyces basicola (syn. Thielaviopsis basicola), Ceratocystis smalleyi, two Cercospora beticola strains, Coleophoma cylindrospora, Fusarium fracticaudum, Phialophora cf. hyalina, and Morchella septimelata.</title>
        <authorList>
            <person name="Wingfield B.D."/>
            <person name="Bills G.F."/>
            <person name="Dong Y."/>
            <person name="Huang W."/>
            <person name="Nel W.J."/>
            <person name="Swalarsk-Parry B.S."/>
            <person name="Vaghefi N."/>
            <person name="Wilken P.M."/>
            <person name="An Z."/>
            <person name="de Beer Z.W."/>
            <person name="De Vos L."/>
            <person name="Chen L."/>
            <person name="Duong T.A."/>
            <person name="Gao Y."/>
            <person name="Hammerbacher A."/>
            <person name="Kikkert J.R."/>
            <person name="Li Y."/>
            <person name="Li H."/>
            <person name="Li K."/>
            <person name="Li Q."/>
            <person name="Liu X."/>
            <person name="Ma X."/>
            <person name="Naidoo K."/>
            <person name="Pethybridge S.J."/>
            <person name="Sun J."/>
            <person name="Steenkamp E.T."/>
            <person name="van der Nest M.A."/>
            <person name="van Wyk S."/>
            <person name="Wingfield M.J."/>
            <person name="Xiong C."/>
            <person name="Yue Q."/>
            <person name="Zhang X."/>
        </authorList>
    </citation>
    <scope>NUCLEOTIDE SEQUENCE [LARGE SCALE GENOMIC DNA]</scope>
    <source>
        <strain evidence="5 6">DSM 5745</strain>
    </source>
</reference>
<organism evidence="5 6">
    <name type="scientific">Aspergillus mulundensis</name>
    <dbReference type="NCBI Taxonomy" id="1810919"/>
    <lineage>
        <taxon>Eukaryota</taxon>
        <taxon>Fungi</taxon>
        <taxon>Dikarya</taxon>
        <taxon>Ascomycota</taxon>
        <taxon>Pezizomycotina</taxon>
        <taxon>Eurotiomycetes</taxon>
        <taxon>Eurotiomycetidae</taxon>
        <taxon>Eurotiales</taxon>
        <taxon>Aspergillaceae</taxon>
        <taxon>Aspergillus</taxon>
        <taxon>Aspergillus subgen. Nidulantes</taxon>
    </lineage>
</organism>
<dbReference type="Proteomes" id="UP000256690">
    <property type="component" value="Unassembled WGS sequence"/>
</dbReference>
<dbReference type="Pfam" id="PF01053">
    <property type="entry name" value="Cys_Met_Meta_PP"/>
    <property type="match status" value="1"/>
</dbReference>
<evidence type="ECO:0000313" key="6">
    <source>
        <dbReference type="Proteomes" id="UP000256690"/>
    </source>
</evidence>
<dbReference type="GO" id="GO:0030170">
    <property type="term" value="F:pyridoxal phosphate binding"/>
    <property type="evidence" value="ECO:0007669"/>
    <property type="project" value="InterPro"/>
</dbReference>
<accession>A0A3D8RXI3</accession>
<feature type="compositionally biased region" description="Polar residues" evidence="4">
    <location>
        <begin position="1"/>
        <end position="13"/>
    </location>
</feature>
<dbReference type="Gene3D" id="3.40.640.10">
    <property type="entry name" value="Type I PLP-dependent aspartate aminotransferase-like (Major domain)"/>
    <property type="match status" value="1"/>
</dbReference>
<dbReference type="InterPro" id="IPR051750">
    <property type="entry name" value="Trans-sulfuration_enzymes"/>
</dbReference>
<protein>
    <submittedName>
        <fullName evidence="5">Cys metabolizm PLP-dependent enzyme</fullName>
    </submittedName>
</protein>
<feature type="region of interest" description="Disordered" evidence="4">
    <location>
        <begin position="1"/>
        <end position="20"/>
    </location>
</feature>
<evidence type="ECO:0000313" key="5">
    <source>
        <dbReference type="EMBL" id="RDW78706.1"/>
    </source>
</evidence>
<keyword evidence="6" id="KW-1185">Reference proteome</keyword>
<keyword evidence="2 3" id="KW-0663">Pyridoxal phosphate</keyword>
<dbReference type="GeneID" id="38115928"/>
<evidence type="ECO:0000256" key="1">
    <source>
        <dbReference type="ARBA" id="ARBA00001933"/>
    </source>
</evidence>
<comment type="similarity">
    <text evidence="3">Belongs to the trans-sulfuration enzymes family.</text>
</comment>
<sequence length="590" mass="64756">MAQCKDTQTSSSEGWMPPATPRALPLGQANIYPLGEPHAVSVSLPKWDSIIAQSRGEKWVVDQLEWSYPRFHINKPVQDLSDAVLHRLQVSTDCRCMVFASVAAASECLEALRRSDEQKSFTETVRFFMPAESNSNGIAGPHWANFSAVLLAPDLWDEAMAYWRDSGNGLSTRHAEYILTELDYLDSDCAGMLELRTPALRKRGGGICREIPASYQKIQAAESSFSELRDALARLASSNRPGEPPVQPDDVFLFPTGINAVYSLSECLAGSDKTATVAAFGWLYTETVGILRRGSWGEVLSYKSGSEKELESLAETLRSGKKVHALFCEFPSNILLSCPDLRRLRELADEYGFIIACDDSVVGYVNLDALPFVDVMVSSLTKTFSGSSNVMGGSLVVNPSSKHRTTLRSALSAHHKKAQITYFPLDAATLLANNKTMHQRIKQCNENTLPLVRLVSAHPSISAVHHPSTAPTAHNYEAMMRKTEPAGYGNILSIVFRDPRSAEHFFNVLQVCKGSSFGTNFTVAVPYVHHALYSKREKVPRYGVPAHIIRVSVGLEDGGELVGVMEEALREVERFEGGSAGARGVEDVLN</sequence>
<dbReference type="InterPro" id="IPR015421">
    <property type="entry name" value="PyrdxlP-dep_Trfase_major"/>
</dbReference>
<dbReference type="GO" id="GO:0019346">
    <property type="term" value="P:transsulfuration"/>
    <property type="evidence" value="ECO:0007669"/>
    <property type="project" value="InterPro"/>
</dbReference>
<comment type="cofactor">
    <cofactor evidence="1 3">
        <name>pyridoxal 5'-phosphate</name>
        <dbReference type="ChEBI" id="CHEBI:597326"/>
    </cofactor>
</comment>
<name>A0A3D8RXI3_9EURO</name>